<sequence length="258" mass="30330">MKSKYFNKLSSFFENTNEQKIEEIESFHNKIGSILKRELNNAKKILEEENKIVIEEIVKIDLKISSLLENVKSPKFIVEKIYDLTIESNKISNVNKFYKEKEQVISHLKQLNLDLEEIISEILNSIEEEINTELIRINNEIHRGNKKIPKIKINKRSYVFDHQDNTGTGKAFSDLIEFDLVILKLTPLPFLIHDSILFKNIEDSAIDKIIEQYSTEQKQIFIALDGINKYNENSKKNLMKNRVIQLNDSRKLFNQDWS</sequence>
<evidence type="ECO:0000313" key="2">
    <source>
        <dbReference type="EMBL" id="SHH81982.1"/>
    </source>
</evidence>
<evidence type="ECO:0000259" key="1">
    <source>
        <dbReference type="Pfam" id="PF10088"/>
    </source>
</evidence>
<accession>A0A1M5W394</accession>
<proteinExistence type="predicted"/>
<dbReference type="AlphaFoldDB" id="A0A1M5W394"/>
<dbReference type="Proteomes" id="UP000184112">
    <property type="component" value="Unassembled WGS sequence"/>
</dbReference>
<feature type="domain" description="DUF2326" evidence="1">
    <location>
        <begin position="146"/>
        <end position="254"/>
    </location>
</feature>
<dbReference type="EMBL" id="FQWH01000023">
    <property type="protein sequence ID" value="SHH81982.1"/>
    <property type="molecule type" value="Genomic_DNA"/>
</dbReference>
<dbReference type="InterPro" id="IPR018760">
    <property type="entry name" value="DUF2326"/>
</dbReference>
<protein>
    <recommendedName>
        <fullName evidence="1">DUF2326 domain-containing protein</fullName>
    </recommendedName>
</protein>
<reference evidence="2 3" key="1">
    <citation type="submission" date="2016-11" db="EMBL/GenBank/DDBJ databases">
        <authorList>
            <person name="Jaros S."/>
            <person name="Januszkiewicz K."/>
            <person name="Wedrychowicz H."/>
        </authorList>
    </citation>
    <scope>NUCLEOTIDE SEQUENCE [LARGE SCALE GENOMIC DNA]</scope>
    <source>
        <strain evidence="2 3">DSM 6792</strain>
    </source>
</reference>
<name>A0A1M5W394_FLAJO</name>
<dbReference type="RefSeq" id="WP_073411856.1">
    <property type="nucleotide sequence ID" value="NZ_FQWH01000023.1"/>
</dbReference>
<evidence type="ECO:0000313" key="3">
    <source>
        <dbReference type="Proteomes" id="UP000184112"/>
    </source>
</evidence>
<gene>
    <name evidence="2" type="ORF">SAMN05444388_1231</name>
</gene>
<dbReference type="Pfam" id="PF10088">
    <property type="entry name" value="DUF2326"/>
    <property type="match status" value="1"/>
</dbReference>
<organism evidence="2 3">
    <name type="scientific">Flavobacterium johnsoniae</name>
    <name type="common">Cytophaga johnsonae</name>
    <dbReference type="NCBI Taxonomy" id="986"/>
    <lineage>
        <taxon>Bacteria</taxon>
        <taxon>Pseudomonadati</taxon>
        <taxon>Bacteroidota</taxon>
        <taxon>Flavobacteriia</taxon>
        <taxon>Flavobacteriales</taxon>
        <taxon>Flavobacteriaceae</taxon>
        <taxon>Flavobacterium</taxon>
    </lineage>
</organism>